<protein>
    <submittedName>
        <fullName evidence="2">Uncharacterized protein</fullName>
    </submittedName>
</protein>
<proteinExistence type="predicted"/>
<evidence type="ECO:0000256" key="1">
    <source>
        <dbReference type="SAM" id="MobiDB-lite"/>
    </source>
</evidence>
<feature type="compositionally biased region" description="Basic and acidic residues" evidence="1">
    <location>
        <begin position="260"/>
        <end position="280"/>
    </location>
</feature>
<feature type="compositionally biased region" description="Gly residues" evidence="1">
    <location>
        <begin position="322"/>
        <end position="337"/>
    </location>
</feature>
<dbReference type="Proteomes" id="UP001595945">
    <property type="component" value="Unassembled WGS sequence"/>
</dbReference>
<dbReference type="EMBL" id="JBHSHT010000002">
    <property type="protein sequence ID" value="MFC4826243.1"/>
    <property type="molecule type" value="Genomic_DNA"/>
</dbReference>
<reference evidence="2 3" key="1">
    <citation type="journal article" date="2019" name="Int. J. Syst. Evol. Microbiol.">
        <title>The Global Catalogue of Microorganisms (GCM) 10K type strain sequencing project: providing services to taxonomists for standard genome sequencing and annotation.</title>
        <authorList>
            <consortium name="The Broad Institute Genomics Platform"/>
            <consortium name="The Broad Institute Genome Sequencing Center for Infectious Disease"/>
            <person name="Wu L."/>
            <person name="Ma J."/>
        </authorList>
    </citation>
    <scope>NUCLEOTIDE SEQUENCE [LARGE SCALE GENOMIC DNA]</scope>
    <source>
        <strain evidence="2 3">XZYJ18</strain>
    </source>
</reference>
<sequence length="337" mass="33379">MTSKKRTLSVVLAGVLLLSGVATAGMGSAAAEVTANDSLSVTVAQADDYSSTVTVTHNGSAVTNASVNVSVADDNVTYAGAGEYVTDESGTVELSAPEENVTVEVTAEKNDATGATSATLVADTADEPLEGSLGVSVAQTDDGATVSVTHNGTAVENASVTVGVTDDNTTYAGAGDYTTDASGTVSLPAPEENVTVEITAAKDNATGTATATLTASEGEKSFGNLVSSFVHEMLNAGDDGGPIGQAVSEYVTENNPGNAADKKPDDVGKPDDAGKPDHAGQSDNTTAENGTDEGGSQGPHENAGSDENGGNDKNDGNDKKGNGGSDNGNGKARGNGR</sequence>
<feature type="region of interest" description="Disordered" evidence="1">
    <location>
        <begin position="253"/>
        <end position="337"/>
    </location>
</feature>
<comment type="caution">
    <text evidence="2">The sequence shown here is derived from an EMBL/GenBank/DDBJ whole genome shotgun (WGS) entry which is preliminary data.</text>
</comment>
<dbReference type="RefSeq" id="WP_254268140.1">
    <property type="nucleotide sequence ID" value="NZ_CP100400.1"/>
</dbReference>
<evidence type="ECO:0000313" key="2">
    <source>
        <dbReference type="EMBL" id="MFC4826243.1"/>
    </source>
</evidence>
<gene>
    <name evidence="2" type="ORF">ACFO9K_18470</name>
</gene>
<organism evidence="2 3">
    <name type="scientific">Halorussus aquaticus</name>
    <dbReference type="NCBI Taxonomy" id="2953748"/>
    <lineage>
        <taxon>Archaea</taxon>
        <taxon>Methanobacteriati</taxon>
        <taxon>Methanobacteriota</taxon>
        <taxon>Stenosarchaea group</taxon>
        <taxon>Halobacteria</taxon>
        <taxon>Halobacteriales</taxon>
        <taxon>Haladaptataceae</taxon>
        <taxon>Halorussus</taxon>
    </lineage>
</organism>
<name>A0ABD5Q6G2_9EURY</name>
<feature type="compositionally biased region" description="Basic and acidic residues" evidence="1">
    <location>
        <begin position="310"/>
        <end position="321"/>
    </location>
</feature>
<accession>A0ABD5Q6G2</accession>
<dbReference type="AlphaFoldDB" id="A0ABD5Q6G2"/>
<evidence type="ECO:0000313" key="3">
    <source>
        <dbReference type="Proteomes" id="UP001595945"/>
    </source>
</evidence>
<dbReference type="GeneID" id="73046661"/>
<keyword evidence="3" id="KW-1185">Reference proteome</keyword>